<reference evidence="9 10" key="1">
    <citation type="journal article" date="2010" name="Science">
        <title>Genomic comparison of the ants Camponotus floridanus and Harpegnathos saltator.</title>
        <authorList>
            <person name="Bonasio R."/>
            <person name="Zhang G."/>
            <person name="Ye C."/>
            <person name="Mutti N.S."/>
            <person name="Fang X."/>
            <person name="Qin N."/>
            <person name="Donahue G."/>
            <person name="Yang P."/>
            <person name="Li Q."/>
            <person name="Li C."/>
            <person name="Zhang P."/>
            <person name="Huang Z."/>
            <person name="Berger S.L."/>
            <person name="Reinberg D."/>
            <person name="Wang J."/>
            <person name="Liebig J."/>
        </authorList>
    </citation>
    <scope>NUCLEOTIDE SEQUENCE [LARGE SCALE GENOMIC DNA]</scope>
    <source>
        <strain evidence="9 10">R22 G/1</strain>
    </source>
</reference>
<dbReference type="EMBL" id="GL453902">
    <property type="protein sequence ID" value="EFN75284.1"/>
    <property type="molecule type" value="Genomic_DNA"/>
</dbReference>
<evidence type="ECO:0000313" key="10">
    <source>
        <dbReference type="Proteomes" id="UP000008237"/>
    </source>
</evidence>
<dbReference type="GO" id="GO:0030246">
    <property type="term" value="F:carbohydrate binding"/>
    <property type="evidence" value="ECO:0007669"/>
    <property type="project" value="InterPro"/>
</dbReference>
<dbReference type="PANTHER" id="PTHR10091:SF0">
    <property type="entry name" value="GALACTOSE MUTAROTASE"/>
    <property type="match status" value="1"/>
</dbReference>
<dbReference type="InterPro" id="IPR008183">
    <property type="entry name" value="Aldose_1/G6P_1-epimerase"/>
</dbReference>
<protein>
    <recommendedName>
        <fullName evidence="4">Galactose mutarotase</fullName>
    </recommendedName>
    <alternativeName>
        <fullName evidence="7">Aldose 1-epimerase</fullName>
    </alternativeName>
</protein>
<dbReference type="Gene3D" id="2.70.98.10">
    <property type="match status" value="1"/>
</dbReference>
<evidence type="ECO:0000256" key="5">
    <source>
        <dbReference type="ARBA" id="ARBA00023235"/>
    </source>
</evidence>
<dbReference type="Proteomes" id="UP000008237">
    <property type="component" value="Unassembled WGS sequence"/>
</dbReference>
<keyword evidence="6" id="KW-0119">Carbohydrate metabolism</keyword>
<evidence type="ECO:0000256" key="3">
    <source>
        <dbReference type="ARBA" id="ARBA00006206"/>
    </source>
</evidence>
<evidence type="ECO:0000256" key="6">
    <source>
        <dbReference type="ARBA" id="ARBA00023277"/>
    </source>
</evidence>
<dbReference type="SUPFAM" id="SSF74650">
    <property type="entry name" value="Galactose mutarotase-like"/>
    <property type="match status" value="1"/>
</dbReference>
<comment type="catalytic activity">
    <reaction evidence="1">
        <text>alpha-D-galactose = beta-D-galactose</text>
        <dbReference type="Rhea" id="RHEA:28675"/>
        <dbReference type="ChEBI" id="CHEBI:27667"/>
        <dbReference type="ChEBI" id="CHEBI:28061"/>
        <dbReference type="EC" id="5.1.3.3"/>
    </reaction>
    <physiologicalReaction direction="right-to-left" evidence="1">
        <dbReference type="Rhea" id="RHEA:28677"/>
    </physiologicalReaction>
</comment>
<dbReference type="InParanoid" id="E2C9U7"/>
<keyword evidence="10" id="KW-1185">Reference proteome</keyword>
<dbReference type="AlphaFoldDB" id="E2C9U7"/>
<dbReference type="GO" id="GO:0033499">
    <property type="term" value="P:galactose catabolic process via UDP-galactose, Leloir pathway"/>
    <property type="evidence" value="ECO:0007669"/>
    <property type="project" value="TreeGrafter"/>
</dbReference>
<evidence type="ECO:0000256" key="7">
    <source>
        <dbReference type="ARBA" id="ARBA00032729"/>
    </source>
</evidence>
<accession>E2C9U7</accession>
<dbReference type="Pfam" id="PF01263">
    <property type="entry name" value="Aldose_epim"/>
    <property type="match status" value="1"/>
</dbReference>
<comment type="pathway">
    <text evidence="2">Carbohydrate metabolism; galactose metabolism.</text>
</comment>
<dbReference type="GO" id="GO:0006006">
    <property type="term" value="P:glucose metabolic process"/>
    <property type="evidence" value="ECO:0007669"/>
    <property type="project" value="TreeGrafter"/>
</dbReference>
<evidence type="ECO:0000313" key="9">
    <source>
        <dbReference type="EMBL" id="EFN75284.1"/>
    </source>
</evidence>
<keyword evidence="5" id="KW-0413">Isomerase</keyword>
<organism evidence="10">
    <name type="scientific">Harpegnathos saltator</name>
    <name type="common">Jerdon's jumping ant</name>
    <dbReference type="NCBI Taxonomy" id="610380"/>
    <lineage>
        <taxon>Eukaryota</taxon>
        <taxon>Metazoa</taxon>
        <taxon>Ecdysozoa</taxon>
        <taxon>Arthropoda</taxon>
        <taxon>Hexapoda</taxon>
        <taxon>Insecta</taxon>
        <taxon>Pterygota</taxon>
        <taxon>Neoptera</taxon>
        <taxon>Endopterygota</taxon>
        <taxon>Hymenoptera</taxon>
        <taxon>Apocrita</taxon>
        <taxon>Aculeata</taxon>
        <taxon>Formicoidea</taxon>
        <taxon>Formicidae</taxon>
        <taxon>Ponerinae</taxon>
        <taxon>Ponerini</taxon>
        <taxon>Harpegnathos</taxon>
    </lineage>
</organism>
<evidence type="ECO:0000256" key="4">
    <source>
        <dbReference type="ARBA" id="ARBA00021023"/>
    </source>
</evidence>
<dbReference type="OrthoDB" id="274691at2759"/>
<gene>
    <name evidence="9" type="ORF">EAI_03107</name>
</gene>
<dbReference type="InterPro" id="IPR047215">
    <property type="entry name" value="Galactose_mutarotase-like"/>
</dbReference>
<dbReference type="PANTHER" id="PTHR10091">
    <property type="entry name" value="ALDOSE-1-EPIMERASE"/>
    <property type="match status" value="1"/>
</dbReference>
<dbReference type="OMA" id="NWATYQF"/>
<dbReference type="GO" id="GO:0004034">
    <property type="term" value="F:aldose 1-epimerase activity"/>
    <property type="evidence" value="ECO:0007669"/>
    <property type="project" value="UniProtKB-EC"/>
</dbReference>
<dbReference type="InterPro" id="IPR014718">
    <property type="entry name" value="GH-type_carb-bd"/>
</dbReference>
<evidence type="ECO:0000256" key="1">
    <source>
        <dbReference type="ARBA" id="ARBA00001712"/>
    </source>
</evidence>
<dbReference type="STRING" id="610380.E2C9U7"/>
<name>E2C9U7_HARSA</name>
<dbReference type="InterPro" id="IPR011013">
    <property type="entry name" value="Gal_mutarotase_sf_dom"/>
</dbReference>
<comment type="similarity">
    <text evidence="3">Belongs to the aldose epimerase family.</text>
</comment>
<dbReference type="CDD" id="cd09019">
    <property type="entry name" value="galactose_mutarotase_like"/>
    <property type="match status" value="1"/>
</dbReference>
<comment type="function">
    <text evidence="8">Mutarotase that catalyzes the interconversion of beta-D-galactose and alpha-D-galactose during galactose metabolism. Beta-D-galactose is metabolized in the liver into glucose 1-phosphate, the primary metabolic fuel, by the action of four enzymes that constitute the Leloir pathway: GALM, GALK1 (galactokinase), GALT (galactose-1-phosphate uridylyltransferase) and GALE (UDP-galactose-4'-epimerase). Involved in the maintenance of the equilibrium between the beta- and alpha-anomers of galactose, therefore ensuring a sufficient supply of the alpha-anomer for GALK1. Also active on D-glucose although shows a preference for galactose over glucose.</text>
</comment>
<evidence type="ECO:0000256" key="2">
    <source>
        <dbReference type="ARBA" id="ARBA00004947"/>
    </source>
</evidence>
<dbReference type="UniPathway" id="UPA00214"/>
<sequence>MKESCLHDDNGAVDSNSGIKLPTFAESADDKTRGYNSEGYYKEELSLDADIKKASKESRLIPVKFYTMTNGNRIEITVITWGATIVSLKFPDKYGRIADVVLGFDDLENYMNPSINPFIGCILGRCANRIRNGYFTIKGKPYQLTTNDVNKHHLHGGTKGFGRRLWESHIDGCSVVMSYLSEDGEEGYPGAVLTTVRFSLTSDNKLEINIRATTTNSTIVNISHGSLFNLAGHDAGKKELLRHRVSLNCDRWTFADYTDPIPTGDIRGVGGTIMDLRVPKFLESCIEKVPPGEGYDHNFCVTPSWHGGSGYVAQAVHPRSGRVLEIYSNQPGVQFYTSGRLSSRTKVSPVTPIIEAIYAY</sequence>
<proteinExistence type="inferred from homology"/>
<evidence type="ECO:0000256" key="8">
    <source>
        <dbReference type="ARBA" id="ARBA00045743"/>
    </source>
</evidence>